<keyword evidence="4" id="KW-1185">Reference proteome</keyword>
<evidence type="ECO:0000256" key="1">
    <source>
        <dbReference type="ARBA" id="ARBA00022857"/>
    </source>
</evidence>
<keyword evidence="1 2" id="KW-0521">NADP</keyword>
<proteinExistence type="inferred from homology"/>
<protein>
    <recommendedName>
        <fullName evidence="2">Acyl-CoA reductase</fullName>
        <ecNumber evidence="2">1.2.1.50</ecNumber>
    </recommendedName>
</protein>
<evidence type="ECO:0000256" key="2">
    <source>
        <dbReference type="PIRNR" id="PIRNR009414"/>
    </source>
</evidence>
<dbReference type="PIRSF" id="PIRSF009414">
    <property type="entry name" value="LuxC"/>
    <property type="match status" value="1"/>
</dbReference>
<gene>
    <name evidence="3" type="ORF">ACFQIC_00290</name>
</gene>
<name>A0ABW2EFT7_9BACI</name>
<organism evidence="3 4">
    <name type="scientific">Halobacillus seohaensis</name>
    <dbReference type="NCBI Taxonomy" id="447421"/>
    <lineage>
        <taxon>Bacteria</taxon>
        <taxon>Bacillati</taxon>
        <taxon>Bacillota</taxon>
        <taxon>Bacilli</taxon>
        <taxon>Bacillales</taxon>
        <taxon>Bacillaceae</taxon>
        <taxon>Halobacillus</taxon>
    </lineage>
</organism>
<evidence type="ECO:0000313" key="3">
    <source>
        <dbReference type="EMBL" id="MFC7060308.1"/>
    </source>
</evidence>
<comment type="caution">
    <text evidence="3">The sequence shown here is derived from an EMBL/GenBank/DDBJ whole genome shotgun (WGS) entry which is preliminary data.</text>
</comment>
<sequence>MKEVTGYLPSMYREEVEYNILTFKGNNQTLDIYVPLLSNEQFTHMAEHVKQASVKVLKKRTVTQIVEKIDDVIGKLLDRNNPYRKKAEAFLPIITGYDKEMIRLGLTSYLKNFRKQELQRFLVEDFGNPLLLDDFQPRPKKSYSKAVGPNLTTHIWAGNVPALPLWSLISGLLVKSGNIGKVSSSEPLFATLFAQVLAEVDPELADCLAIVWWKGGDQEREENIFQQSDVVVGYGGNESLDALKTRVPLTTRLLPFGHKISFGIVSEAGLDGRKTWKIAHDAAYDVIRYDQQGCYSPHVFYVQRGGRVSPKDFAYFLAHELENFRRRYPRRTLEIEEVSMLASWRQKEEFQSFSDKEKEVIAEPSGSWTVVYEENNLQLTPSSLNRSVKVQAFDYFEELIPYLAPHRSLLQTVGVAVTPKELFNLGSLLGNIGVNRLTAIGAMTSPEAGWHHDGRFNLADLVEMVDIEQTAEEGAEHFAPYMD</sequence>
<comment type="catalytic activity">
    <reaction evidence="2">
        <text>a long-chain fatty aldehyde + NADP(+) + CoA = a long-chain fatty acyl-CoA + NADPH + H(+)</text>
        <dbReference type="Rhea" id="RHEA:15437"/>
        <dbReference type="ChEBI" id="CHEBI:15378"/>
        <dbReference type="ChEBI" id="CHEBI:17176"/>
        <dbReference type="ChEBI" id="CHEBI:57287"/>
        <dbReference type="ChEBI" id="CHEBI:57783"/>
        <dbReference type="ChEBI" id="CHEBI:58349"/>
        <dbReference type="ChEBI" id="CHEBI:83139"/>
        <dbReference type="EC" id="1.2.1.50"/>
    </reaction>
</comment>
<dbReference type="EMBL" id="JBHSZV010000004">
    <property type="protein sequence ID" value="MFC7060308.1"/>
    <property type="molecule type" value="Genomic_DNA"/>
</dbReference>
<evidence type="ECO:0000313" key="4">
    <source>
        <dbReference type="Proteomes" id="UP001596410"/>
    </source>
</evidence>
<dbReference type="InterPro" id="IPR008670">
    <property type="entry name" value="CoA_reduct_LuxC"/>
</dbReference>
<dbReference type="RefSeq" id="WP_204706144.1">
    <property type="nucleotide sequence ID" value="NZ_JBHSZV010000004.1"/>
</dbReference>
<dbReference type="EC" id="1.2.1.50" evidence="2"/>
<keyword evidence="2" id="KW-0560">Oxidoreductase</keyword>
<comment type="similarity">
    <text evidence="2">Belongs to the LuxC family.</text>
</comment>
<reference evidence="4" key="1">
    <citation type="journal article" date="2019" name="Int. J. Syst. Evol. Microbiol.">
        <title>The Global Catalogue of Microorganisms (GCM) 10K type strain sequencing project: providing services to taxonomists for standard genome sequencing and annotation.</title>
        <authorList>
            <consortium name="The Broad Institute Genomics Platform"/>
            <consortium name="The Broad Institute Genome Sequencing Center for Infectious Disease"/>
            <person name="Wu L."/>
            <person name="Ma J."/>
        </authorList>
    </citation>
    <scope>NUCLEOTIDE SEQUENCE [LARGE SCALE GENOMIC DNA]</scope>
    <source>
        <strain evidence="4">CGMCC 4.1621</strain>
    </source>
</reference>
<accession>A0ABW2EFT7</accession>
<dbReference type="Proteomes" id="UP001596410">
    <property type="component" value="Unassembled WGS sequence"/>
</dbReference>
<dbReference type="Pfam" id="PF05893">
    <property type="entry name" value="LuxC"/>
    <property type="match status" value="1"/>
</dbReference>
<dbReference type="CDD" id="cd07080">
    <property type="entry name" value="ALDH_Acyl-CoA-Red_LuxC"/>
    <property type="match status" value="1"/>
</dbReference>